<dbReference type="AlphaFoldDB" id="A0A6L6VCD9"/>
<proteinExistence type="predicted"/>
<reference evidence="1 2" key="1">
    <citation type="submission" date="2019-12" db="EMBL/GenBank/DDBJ databases">
        <title>Whole-genome sequencing of Allorhizobium vitis.</title>
        <authorList>
            <person name="Gan H.M."/>
            <person name="Szegedi E."/>
            <person name="Burr T."/>
            <person name="Savka M.A."/>
        </authorList>
    </citation>
    <scope>NUCLEOTIDE SEQUENCE [LARGE SCALE GENOMIC DNA]</scope>
    <source>
        <strain evidence="1 2">CG516</strain>
    </source>
</reference>
<accession>A0A6L6VCD9</accession>
<dbReference type="RefSeq" id="WP_156614796.1">
    <property type="nucleotide sequence ID" value="NZ_WPHR01000007.1"/>
</dbReference>
<dbReference type="EMBL" id="WPHR01000007">
    <property type="protein sequence ID" value="MUZ73363.1"/>
    <property type="molecule type" value="Genomic_DNA"/>
</dbReference>
<dbReference type="Proteomes" id="UP000477951">
    <property type="component" value="Unassembled WGS sequence"/>
</dbReference>
<organism evidence="1 2">
    <name type="scientific">Agrobacterium vitis</name>
    <name type="common">Rhizobium vitis</name>
    <dbReference type="NCBI Taxonomy" id="373"/>
    <lineage>
        <taxon>Bacteria</taxon>
        <taxon>Pseudomonadati</taxon>
        <taxon>Pseudomonadota</taxon>
        <taxon>Alphaproteobacteria</taxon>
        <taxon>Hyphomicrobiales</taxon>
        <taxon>Rhizobiaceae</taxon>
        <taxon>Rhizobium/Agrobacterium group</taxon>
        <taxon>Agrobacterium</taxon>
    </lineage>
</organism>
<gene>
    <name evidence="1" type="ORF">GOZ90_11785</name>
</gene>
<sequence length="93" mass="10204">MKKLVVPVEIPVDQLADAVGPLVIKALRAAEREDEAAVLRRPPIQALIQAGRTLWHALNRYEASKGTRDERRALNALLAASKGVRNAVTTIRD</sequence>
<name>A0A6L6VCD9_AGRVI</name>
<evidence type="ECO:0000313" key="1">
    <source>
        <dbReference type="EMBL" id="MUZ73363.1"/>
    </source>
</evidence>
<protein>
    <submittedName>
        <fullName evidence="1">Uncharacterized protein</fullName>
    </submittedName>
</protein>
<comment type="caution">
    <text evidence="1">The sequence shown here is derived from an EMBL/GenBank/DDBJ whole genome shotgun (WGS) entry which is preliminary data.</text>
</comment>
<evidence type="ECO:0000313" key="2">
    <source>
        <dbReference type="Proteomes" id="UP000477951"/>
    </source>
</evidence>